<comment type="caution">
    <text evidence="1">The sequence shown here is derived from an EMBL/GenBank/DDBJ whole genome shotgun (WGS) entry which is preliminary data.</text>
</comment>
<dbReference type="Proteomes" id="UP001177021">
    <property type="component" value="Unassembled WGS sequence"/>
</dbReference>
<reference evidence="1" key="1">
    <citation type="submission" date="2023-10" db="EMBL/GenBank/DDBJ databases">
        <authorList>
            <person name="Rodriguez Cubillos JULIANA M."/>
            <person name="De Vega J."/>
        </authorList>
    </citation>
    <scope>NUCLEOTIDE SEQUENCE</scope>
</reference>
<organism evidence="1 2">
    <name type="scientific">Trifolium pratense</name>
    <name type="common">Red clover</name>
    <dbReference type="NCBI Taxonomy" id="57577"/>
    <lineage>
        <taxon>Eukaryota</taxon>
        <taxon>Viridiplantae</taxon>
        <taxon>Streptophyta</taxon>
        <taxon>Embryophyta</taxon>
        <taxon>Tracheophyta</taxon>
        <taxon>Spermatophyta</taxon>
        <taxon>Magnoliopsida</taxon>
        <taxon>eudicotyledons</taxon>
        <taxon>Gunneridae</taxon>
        <taxon>Pentapetalae</taxon>
        <taxon>rosids</taxon>
        <taxon>fabids</taxon>
        <taxon>Fabales</taxon>
        <taxon>Fabaceae</taxon>
        <taxon>Papilionoideae</taxon>
        <taxon>50 kb inversion clade</taxon>
        <taxon>NPAAA clade</taxon>
        <taxon>Hologalegina</taxon>
        <taxon>IRL clade</taxon>
        <taxon>Trifolieae</taxon>
        <taxon>Trifolium</taxon>
    </lineage>
</organism>
<name>A0ACB0JQ36_TRIPR</name>
<dbReference type="EMBL" id="CASHSV030000098">
    <property type="protein sequence ID" value="CAJ2645527.1"/>
    <property type="molecule type" value="Genomic_DNA"/>
</dbReference>
<accession>A0ACB0JQ36</accession>
<keyword evidence="2" id="KW-1185">Reference proteome</keyword>
<protein>
    <submittedName>
        <fullName evidence="1">Uncharacterized protein</fullName>
    </submittedName>
</protein>
<evidence type="ECO:0000313" key="1">
    <source>
        <dbReference type="EMBL" id="CAJ2645527.1"/>
    </source>
</evidence>
<sequence length="313" mass="36142">MMRWSEEMDLALLNALTEEAHKGNRHDGSWTSEAYNNVVELLRNTIGGHITKQHIKNRMKTLKENFGEAYDLFNSLSGFAWDPITRKFDAEEEVWDALIKEKPHAVKWKRMCIKNYDMMKDLFGVDRAKGKTSGSGKDKKKRWEKEIEKEKEKEFIDLNDSFEDTRMHETESNYVDETPLSPSNFDAFSQGQSNQSNGTTANRGAKRKAHVVEPVESQYEKVSVGIDALAEAVKDGNNRSEKLYQVVERQVVVAERQVSVAERQVDIAEKELTIIQQSWPRHYSESDVWNVLTDLGINNNCKMDCYRFFCANE</sequence>
<proteinExistence type="predicted"/>
<gene>
    <name evidence="1" type="ORF">MILVUS5_LOCUS14413</name>
</gene>
<evidence type="ECO:0000313" key="2">
    <source>
        <dbReference type="Proteomes" id="UP001177021"/>
    </source>
</evidence>